<dbReference type="AlphaFoldDB" id="A0A8H3C778"/>
<dbReference type="SUPFAM" id="SSF54001">
    <property type="entry name" value="Cysteine proteinases"/>
    <property type="match status" value="1"/>
</dbReference>
<dbReference type="Proteomes" id="UP000663840">
    <property type="component" value="Unassembled WGS sequence"/>
</dbReference>
<evidence type="ECO:0000313" key="10">
    <source>
        <dbReference type="Proteomes" id="UP000663840"/>
    </source>
</evidence>
<dbReference type="InterPro" id="IPR011992">
    <property type="entry name" value="EF-hand-dom_pair"/>
</dbReference>
<feature type="region of interest" description="Disordered" evidence="5">
    <location>
        <begin position="143"/>
        <end position="167"/>
    </location>
</feature>
<feature type="domain" description="EF-hand" evidence="7">
    <location>
        <begin position="377"/>
        <end position="412"/>
    </location>
</feature>
<dbReference type="Gene3D" id="3.90.70.10">
    <property type="entry name" value="Cysteine proteinases"/>
    <property type="match status" value="1"/>
</dbReference>
<proteinExistence type="predicted"/>
<dbReference type="PROSITE" id="PS00018">
    <property type="entry name" value="EF_HAND_1"/>
    <property type="match status" value="2"/>
</dbReference>
<dbReference type="CDD" id="cd00051">
    <property type="entry name" value="EFh"/>
    <property type="match status" value="1"/>
</dbReference>
<evidence type="ECO:0000256" key="5">
    <source>
        <dbReference type="SAM" id="MobiDB-lite"/>
    </source>
</evidence>
<dbReference type="CDD" id="cd00118">
    <property type="entry name" value="LysM"/>
    <property type="match status" value="4"/>
</dbReference>
<organism evidence="9 10">
    <name type="scientific">Rhizoctonia solani</name>
    <dbReference type="NCBI Taxonomy" id="456999"/>
    <lineage>
        <taxon>Eukaryota</taxon>
        <taxon>Fungi</taxon>
        <taxon>Dikarya</taxon>
        <taxon>Basidiomycota</taxon>
        <taxon>Agaricomycotina</taxon>
        <taxon>Agaricomycetes</taxon>
        <taxon>Cantharellales</taxon>
        <taxon>Ceratobasidiaceae</taxon>
        <taxon>Rhizoctonia</taxon>
    </lineage>
</organism>
<gene>
    <name evidence="9" type="ORF">RDB_LOCUS125889</name>
</gene>
<feature type="domain" description="LysM" evidence="8">
    <location>
        <begin position="181"/>
        <end position="225"/>
    </location>
</feature>
<dbReference type="Pfam" id="PF01476">
    <property type="entry name" value="LysM"/>
    <property type="match status" value="4"/>
</dbReference>
<dbReference type="GO" id="GO:0008234">
    <property type="term" value="F:cysteine-type peptidase activity"/>
    <property type="evidence" value="ECO:0007669"/>
    <property type="project" value="InterPro"/>
</dbReference>
<dbReference type="GO" id="GO:0005509">
    <property type="term" value="F:calcium ion binding"/>
    <property type="evidence" value="ECO:0007669"/>
    <property type="project" value="InterPro"/>
</dbReference>
<evidence type="ECO:0000256" key="1">
    <source>
        <dbReference type="ARBA" id="ARBA00022669"/>
    </source>
</evidence>
<dbReference type="SUPFAM" id="SSF54106">
    <property type="entry name" value="LysM domain"/>
    <property type="match status" value="4"/>
</dbReference>
<keyword evidence="2 6" id="KW-0732">Signal</keyword>
<evidence type="ECO:0000259" key="7">
    <source>
        <dbReference type="PROSITE" id="PS50222"/>
    </source>
</evidence>
<protein>
    <submittedName>
        <fullName evidence="9">Uncharacterized protein</fullName>
    </submittedName>
</protein>
<keyword evidence="1" id="KW-0147">Chitin-binding</keyword>
<keyword evidence="4" id="KW-0843">Virulence</keyword>
<evidence type="ECO:0000256" key="4">
    <source>
        <dbReference type="ARBA" id="ARBA00023026"/>
    </source>
</evidence>
<evidence type="ECO:0000256" key="2">
    <source>
        <dbReference type="ARBA" id="ARBA00022729"/>
    </source>
</evidence>
<dbReference type="InterPro" id="IPR002048">
    <property type="entry name" value="EF_hand_dom"/>
</dbReference>
<feature type="domain" description="LysM" evidence="8">
    <location>
        <begin position="43"/>
        <end position="87"/>
    </location>
</feature>
<dbReference type="CDD" id="cd02619">
    <property type="entry name" value="Peptidase_C1"/>
    <property type="match status" value="1"/>
</dbReference>
<name>A0A8H3C778_9AGAM</name>
<feature type="chain" id="PRO_5034241821" evidence="6">
    <location>
        <begin position="39"/>
        <end position="928"/>
    </location>
</feature>
<dbReference type="PROSITE" id="PS50222">
    <property type="entry name" value="EF_HAND_2"/>
    <property type="match status" value="2"/>
</dbReference>
<feature type="domain" description="EF-hand" evidence="7">
    <location>
        <begin position="330"/>
        <end position="365"/>
    </location>
</feature>
<dbReference type="GO" id="GO:0008061">
    <property type="term" value="F:chitin binding"/>
    <property type="evidence" value="ECO:0007669"/>
    <property type="project" value="UniProtKB-KW"/>
</dbReference>
<feature type="domain" description="LysM" evidence="8">
    <location>
        <begin position="231"/>
        <end position="275"/>
    </location>
</feature>
<feature type="domain" description="LysM" evidence="8">
    <location>
        <begin position="93"/>
        <end position="137"/>
    </location>
</feature>
<dbReference type="SMART" id="SM00645">
    <property type="entry name" value="Pept_C1"/>
    <property type="match status" value="1"/>
</dbReference>
<dbReference type="InterPro" id="IPR038765">
    <property type="entry name" value="Papain-like_cys_pep_sf"/>
</dbReference>
<evidence type="ECO:0000256" key="6">
    <source>
        <dbReference type="SAM" id="SignalP"/>
    </source>
</evidence>
<dbReference type="PANTHER" id="PTHR34997">
    <property type="entry name" value="AM15"/>
    <property type="match status" value="1"/>
</dbReference>
<accession>A0A8H3C778</accession>
<dbReference type="InterPro" id="IPR036779">
    <property type="entry name" value="LysM_dom_sf"/>
</dbReference>
<dbReference type="InterPro" id="IPR000668">
    <property type="entry name" value="Peptidase_C1A_C"/>
</dbReference>
<evidence type="ECO:0000313" key="9">
    <source>
        <dbReference type="EMBL" id="CAE6476980.1"/>
    </source>
</evidence>
<dbReference type="Pfam" id="PF00112">
    <property type="entry name" value="Peptidase_C1"/>
    <property type="match status" value="1"/>
</dbReference>
<dbReference type="Gene3D" id="3.10.350.10">
    <property type="entry name" value="LysM domain"/>
    <property type="match status" value="4"/>
</dbReference>
<dbReference type="InterPro" id="IPR052210">
    <property type="entry name" value="LysM1-like"/>
</dbReference>
<evidence type="ECO:0000256" key="3">
    <source>
        <dbReference type="ARBA" id="ARBA00022837"/>
    </source>
</evidence>
<feature type="signal peptide" evidence="6">
    <location>
        <begin position="1"/>
        <end position="38"/>
    </location>
</feature>
<keyword evidence="3" id="KW-0106">Calcium</keyword>
<dbReference type="InterPro" id="IPR018247">
    <property type="entry name" value="EF_Hand_1_Ca_BS"/>
</dbReference>
<dbReference type="GO" id="GO:0006508">
    <property type="term" value="P:proteolysis"/>
    <property type="evidence" value="ECO:0007669"/>
    <property type="project" value="InterPro"/>
</dbReference>
<evidence type="ECO:0000259" key="8">
    <source>
        <dbReference type="PROSITE" id="PS51782"/>
    </source>
</evidence>
<dbReference type="SMART" id="SM00257">
    <property type="entry name" value="LysM"/>
    <property type="match status" value="4"/>
</dbReference>
<dbReference type="PANTHER" id="PTHR34997:SF1">
    <property type="entry name" value="PEPTIDOGLYCAN-BINDING LYSIN DOMAIN"/>
    <property type="match status" value="1"/>
</dbReference>
<dbReference type="Pfam" id="PF13499">
    <property type="entry name" value="EF-hand_7"/>
    <property type="match status" value="1"/>
</dbReference>
<dbReference type="SMART" id="SM00054">
    <property type="entry name" value="EFh"/>
    <property type="match status" value="2"/>
</dbReference>
<comment type="caution">
    <text evidence="9">The sequence shown here is derived from an EMBL/GenBank/DDBJ whole genome shotgun (WGS) entry which is preliminary data.</text>
</comment>
<dbReference type="SUPFAM" id="SSF47473">
    <property type="entry name" value="EF-hand"/>
    <property type="match status" value="1"/>
</dbReference>
<dbReference type="EMBL" id="CAJMWR010003964">
    <property type="protein sequence ID" value="CAE6476980.1"/>
    <property type="molecule type" value="Genomic_DNA"/>
</dbReference>
<dbReference type="InterPro" id="IPR018392">
    <property type="entry name" value="LysM"/>
</dbReference>
<dbReference type="PROSITE" id="PS51782">
    <property type="entry name" value="LYSM"/>
    <property type="match status" value="4"/>
</dbReference>
<dbReference type="Gene3D" id="1.10.238.10">
    <property type="entry name" value="EF-hand"/>
    <property type="match status" value="1"/>
</dbReference>
<reference evidence="9" key="1">
    <citation type="submission" date="2021-01" db="EMBL/GenBank/DDBJ databases">
        <authorList>
            <person name="Kaushik A."/>
        </authorList>
    </citation>
    <scope>NUCLEOTIDE SEQUENCE</scope>
    <source>
        <strain evidence="9">AG1-1A</strain>
    </source>
</reference>
<sequence>MGFSLELSAMFSRWRTSVSRLHLLAACFLAVSPSLSWAASCGKTHTVASGEGCWSIYTDAKLTQAQFLAINPGLDCALLQLGQQVCTAVACSKFYTVQSGDYCYKIQTEQNISDADMKTLNPGFTCEELFPGQNVCVSAPTANPPTTTSAPPSTTIQTTTAPVTTPTAVPVPSPTGIVCQRSRAVSQGDTCYNLATANGKQLSQFVALNPQLNCSILQAGDEACIEGLCERIYKVQEGDWCAKIESSYGLASGDLLKLNPGLSCEALAPGQDVCVEPGVVGSTADSIVVPPIDRFPALSPGNTIPQSPILAYASAEGNARDTFYGEVIFQSDSQHLEAFDHNDLNGDGFLDQNELQKMMSYDPAALRGITEINSKLNSDNLVPEMLKEADLNGDGKINKDEYLFAIRQIQNVTNVVTDLAADNTAAGLERKRIIPAMIAAVAVIIGLVIADVTLFFQILAKNELFRGNDLLSYLDIRYWDGKGNPPSCAAYMYWSSNCGAIGSGHAKSCSNGGERVFGSSCVTHFHKGSAGCGFLGCKSLCYNYNLDNCDCSALKYTIERDTEYTDTPYSTTNEVGVAACRSKCGGTTGCVGYSVSPGSSDTTLSCKVYKTMSNKKSNGKYTSFRLEGSPVGGQQCSVPEPGYSVWPTSVMEEDQKKGEVFSEAYRTTDSSLVKRANPSRVDRRSDLKFATTIKSQKCGLCAPFSFTTTVEGTLKMKKGGYTDNDDLSPVWLGMCKGGQKCGSGGKHVWLLDKLGSSYIKREVCVPMSTISNPKCDASCTGFLPYVSGRKKFDFNGLPEKKDIRNRIEQVKEWIAKTGPVMASMCTNTTAWQNYATSLKSTGPDTVFYDKDKQWGDSTCGKCDHAVTVVGYFEYERAGKQSLAWIIHNSYGVSYGKRGYQFIEEGSAGMRKSDWWGVKVDEGRVHDEF</sequence>